<comment type="subcellular location">
    <subcellularLocation>
        <location evidence="1">Membrane</location>
        <topology evidence="1">Multi-pass membrane protein</topology>
    </subcellularLocation>
</comment>
<gene>
    <name evidence="8" type="ORF">CVLEPA_LOCUS23549</name>
</gene>
<comment type="caution">
    <text evidence="8">The sequence shown here is derived from an EMBL/GenBank/DDBJ whole genome shotgun (WGS) entry which is preliminary data.</text>
</comment>
<feature type="transmembrane region" description="Helical" evidence="6">
    <location>
        <begin position="343"/>
        <end position="364"/>
    </location>
</feature>
<feature type="transmembrane region" description="Helical" evidence="6">
    <location>
        <begin position="24"/>
        <end position="43"/>
    </location>
</feature>
<dbReference type="Pfam" id="PF12832">
    <property type="entry name" value="MFS_1_like"/>
    <property type="match status" value="1"/>
</dbReference>
<evidence type="ECO:0000256" key="6">
    <source>
        <dbReference type="SAM" id="Phobius"/>
    </source>
</evidence>
<dbReference type="SUPFAM" id="SSF103473">
    <property type="entry name" value="MFS general substrate transporter"/>
    <property type="match status" value="1"/>
</dbReference>
<dbReference type="EMBL" id="CAWYQH010000119">
    <property type="protein sequence ID" value="CAK8691014.1"/>
    <property type="molecule type" value="Genomic_DNA"/>
</dbReference>
<feature type="transmembrane region" description="Helical" evidence="6">
    <location>
        <begin position="547"/>
        <end position="566"/>
    </location>
</feature>
<comment type="similarity">
    <text evidence="2">Belongs to the major facilitator superfamily. MFSD6 family.</text>
</comment>
<feature type="transmembrane region" description="Helical" evidence="6">
    <location>
        <begin position="514"/>
        <end position="535"/>
    </location>
</feature>
<accession>A0ABP0GGX9</accession>
<keyword evidence="3 6" id="KW-0812">Transmembrane</keyword>
<dbReference type="PANTHER" id="PTHR16172">
    <property type="entry name" value="MAJOR FACILITATOR SUPERFAMILY DOMAIN-CONTAINING PROTEIN 6-LIKE"/>
    <property type="match status" value="1"/>
</dbReference>
<name>A0ABP0GGX9_CLALP</name>
<feature type="transmembrane region" description="Helical" evidence="6">
    <location>
        <begin position="483"/>
        <end position="502"/>
    </location>
</feature>
<evidence type="ECO:0000313" key="9">
    <source>
        <dbReference type="Proteomes" id="UP001642483"/>
    </source>
</evidence>
<protein>
    <recommendedName>
        <fullName evidence="7">Major facilitator superfamily (MFS) profile domain-containing protein</fullName>
    </recommendedName>
</protein>
<dbReference type="InterPro" id="IPR051717">
    <property type="entry name" value="MFS_MFSD6"/>
</dbReference>
<evidence type="ECO:0000313" key="8">
    <source>
        <dbReference type="EMBL" id="CAK8691014.1"/>
    </source>
</evidence>
<organism evidence="8 9">
    <name type="scientific">Clavelina lepadiformis</name>
    <name type="common">Light-bulb sea squirt</name>
    <name type="synonym">Ascidia lepadiformis</name>
    <dbReference type="NCBI Taxonomy" id="159417"/>
    <lineage>
        <taxon>Eukaryota</taxon>
        <taxon>Metazoa</taxon>
        <taxon>Chordata</taxon>
        <taxon>Tunicata</taxon>
        <taxon>Ascidiacea</taxon>
        <taxon>Aplousobranchia</taxon>
        <taxon>Clavelinidae</taxon>
        <taxon>Clavelina</taxon>
    </lineage>
</organism>
<evidence type="ECO:0000256" key="3">
    <source>
        <dbReference type="ARBA" id="ARBA00022692"/>
    </source>
</evidence>
<keyword evidence="9" id="KW-1185">Reference proteome</keyword>
<feature type="transmembrane region" description="Helical" evidence="6">
    <location>
        <begin position="453"/>
        <end position="471"/>
    </location>
</feature>
<dbReference type="PROSITE" id="PS50850">
    <property type="entry name" value="MFS"/>
    <property type="match status" value="1"/>
</dbReference>
<reference evidence="8 9" key="1">
    <citation type="submission" date="2024-02" db="EMBL/GenBank/DDBJ databases">
        <authorList>
            <person name="Daric V."/>
            <person name="Darras S."/>
        </authorList>
    </citation>
    <scope>NUCLEOTIDE SEQUENCE [LARGE SCALE GENOMIC DNA]</scope>
</reference>
<feature type="transmembrane region" description="Helical" evidence="6">
    <location>
        <begin position="263"/>
        <end position="286"/>
    </location>
</feature>
<dbReference type="InterPro" id="IPR036259">
    <property type="entry name" value="MFS_trans_sf"/>
</dbReference>
<evidence type="ECO:0000259" key="7">
    <source>
        <dbReference type="PROSITE" id="PS50850"/>
    </source>
</evidence>
<feature type="transmembrane region" description="Helical" evidence="6">
    <location>
        <begin position="55"/>
        <end position="74"/>
    </location>
</feature>
<feature type="transmembrane region" description="Helical" evidence="6">
    <location>
        <begin position="385"/>
        <end position="410"/>
    </location>
</feature>
<feature type="transmembrane region" description="Helical" evidence="6">
    <location>
        <begin position="86"/>
        <end position="105"/>
    </location>
</feature>
<keyword evidence="4 6" id="KW-1133">Transmembrane helix</keyword>
<proteinExistence type="inferred from homology"/>
<dbReference type="InterPro" id="IPR020846">
    <property type="entry name" value="MFS_dom"/>
</dbReference>
<dbReference type="Gene3D" id="1.20.1250.20">
    <property type="entry name" value="MFS general substrate transporter like domains"/>
    <property type="match status" value="2"/>
</dbReference>
<feature type="transmembrane region" description="Helical" evidence="6">
    <location>
        <begin position="422"/>
        <end position="441"/>
    </location>
</feature>
<feature type="domain" description="Major facilitator superfamily (MFS) profile" evidence="7">
    <location>
        <begin position="387"/>
        <end position="612"/>
    </location>
</feature>
<evidence type="ECO:0000256" key="5">
    <source>
        <dbReference type="ARBA" id="ARBA00023136"/>
    </source>
</evidence>
<feature type="transmembrane region" description="Helical" evidence="6">
    <location>
        <begin position="306"/>
        <end position="323"/>
    </location>
</feature>
<keyword evidence="5 6" id="KW-0472">Membrane</keyword>
<evidence type="ECO:0000256" key="2">
    <source>
        <dbReference type="ARBA" id="ARBA00005241"/>
    </source>
</evidence>
<dbReference type="InterPro" id="IPR024989">
    <property type="entry name" value="MFS_assoc_dom"/>
</dbReference>
<evidence type="ECO:0000256" key="4">
    <source>
        <dbReference type="ARBA" id="ARBA00022989"/>
    </source>
</evidence>
<evidence type="ECO:0000256" key="1">
    <source>
        <dbReference type="ARBA" id="ARBA00004141"/>
    </source>
</evidence>
<sequence length="612" mass="68423">MALNKDKESCCRNQNNFKYLKLKLLFLFRMIGGVCGYAIYQAIFLKHVGLSSYEAGLIFSVEKIIAAAASLCLGMISDKTKRPKEILIIALLSGSAILSAQFFVLPPKPHKELADALMCYNRSQSFCNDTDMENLMDYYIDGNQDNVQRLNKSKNCLNISWNLTDFSDWKIGKSENVSSSADSQKNLPNLASCLCNSCQQNYTNLSLADCFRKVADAKNNGSIYKEFPAMTNYGIVLSNNSKTCYVIFGLTKTEKITINSFGFTFWIMLVLVSLLVFSVSGTSPIIDATIINALGEEDRWRYGRQIILGCAFSGAMAAFVGYLKDYTQESIGAIRHATTNISYIPMYATNITSWICASCVAYKLDIKYDGSNRVKLAKIKVVLRNHFFVIFLVLLLFYGFAQAILEYYVFWFAEMKLNASTMVLGLSTLAGGLSDIPVLFYSGYVIKRVGCPAIFCVTMLLFSIRFYLYSLLTEAWMIIPMDLFRAITYGLMWPAVCNYAGSISPPELRATTMALVYMFSWNLGAAIGSFAGGYLLDLYGGEGLFKISSLICLAGLLLYVIAYFLVAKFIGSTKDHLHHENKENGNCDVDVDNFEMKSMIEQKDRNIETGMN</sequence>
<dbReference type="Proteomes" id="UP001642483">
    <property type="component" value="Unassembled WGS sequence"/>
</dbReference>
<dbReference type="PANTHER" id="PTHR16172:SF2">
    <property type="entry name" value="MAJOR FACILITATOR SUPERFAMILY DOMAIN-CONTAINING PROTEIN 6"/>
    <property type="match status" value="1"/>
</dbReference>